<dbReference type="Pfam" id="PF07638">
    <property type="entry name" value="Sigma70_ECF"/>
    <property type="match status" value="1"/>
</dbReference>
<proteinExistence type="predicted"/>
<protein>
    <submittedName>
        <fullName evidence="2">ECF sigma factor</fullName>
    </submittedName>
</protein>
<dbReference type="InterPro" id="IPR053812">
    <property type="entry name" value="HTH_Sigma70_ECF-like"/>
</dbReference>
<dbReference type="OrthoDB" id="268104at2"/>
<evidence type="ECO:0000313" key="3">
    <source>
        <dbReference type="Proteomes" id="UP000315471"/>
    </source>
</evidence>
<accession>A0A5C6DI74</accession>
<feature type="domain" description="RNA polymerase sigma-70 ECF-like HTH" evidence="1">
    <location>
        <begin position="1"/>
        <end position="182"/>
    </location>
</feature>
<organism evidence="2 3">
    <name type="scientific">Novipirellula aureliae</name>
    <dbReference type="NCBI Taxonomy" id="2527966"/>
    <lineage>
        <taxon>Bacteria</taxon>
        <taxon>Pseudomonadati</taxon>
        <taxon>Planctomycetota</taxon>
        <taxon>Planctomycetia</taxon>
        <taxon>Pirellulales</taxon>
        <taxon>Pirellulaceae</taxon>
        <taxon>Novipirellula</taxon>
    </lineage>
</organism>
<dbReference type="NCBIfam" id="TIGR02999">
    <property type="entry name" value="Sig-70_X6"/>
    <property type="match status" value="1"/>
</dbReference>
<comment type="caution">
    <text evidence="2">The sequence shown here is derived from an EMBL/GenBank/DDBJ whole genome shotgun (WGS) entry which is preliminary data.</text>
</comment>
<dbReference type="EMBL" id="SJPY01000009">
    <property type="protein sequence ID" value="TWU35774.1"/>
    <property type="molecule type" value="Genomic_DNA"/>
</dbReference>
<gene>
    <name evidence="2" type="ORF">Q31b_52090</name>
</gene>
<dbReference type="AlphaFoldDB" id="A0A5C6DI74"/>
<dbReference type="InterPro" id="IPR036388">
    <property type="entry name" value="WH-like_DNA-bd_sf"/>
</dbReference>
<keyword evidence="3" id="KW-1185">Reference proteome</keyword>
<evidence type="ECO:0000259" key="1">
    <source>
        <dbReference type="Pfam" id="PF07638"/>
    </source>
</evidence>
<sequence>MGEVTELLGQLRTGEPGVAEGLLCAVYDELRLIARYQFAGEGAECILQPTALVNEAYLRLVSGGRLQPFDSRGHFFAAAAEAMRRILIDTARARGSQKRGGQFRRVELGELADESIQMTDLWLDLDEGLERLATVDAASADLVKLRIFAGLSIVEAGELLEMPRSTAYKNWEFARTWFAVQSES</sequence>
<dbReference type="Gene3D" id="1.10.10.10">
    <property type="entry name" value="Winged helix-like DNA-binding domain superfamily/Winged helix DNA-binding domain"/>
    <property type="match status" value="1"/>
</dbReference>
<dbReference type="InterPro" id="IPR011517">
    <property type="entry name" value="RNA_pol_sigma70_ECF-like"/>
</dbReference>
<name>A0A5C6DI74_9BACT</name>
<reference evidence="2 3" key="1">
    <citation type="submission" date="2019-02" db="EMBL/GenBank/DDBJ databases">
        <title>Deep-cultivation of Planctomycetes and their phenomic and genomic characterization uncovers novel biology.</title>
        <authorList>
            <person name="Wiegand S."/>
            <person name="Jogler M."/>
            <person name="Boedeker C."/>
            <person name="Pinto D."/>
            <person name="Vollmers J."/>
            <person name="Rivas-Marin E."/>
            <person name="Kohn T."/>
            <person name="Peeters S.H."/>
            <person name="Heuer A."/>
            <person name="Rast P."/>
            <person name="Oberbeckmann S."/>
            <person name="Bunk B."/>
            <person name="Jeske O."/>
            <person name="Meyerdierks A."/>
            <person name="Storesund J.E."/>
            <person name="Kallscheuer N."/>
            <person name="Luecker S."/>
            <person name="Lage O.M."/>
            <person name="Pohl T."/>
            <person name="Merkel B.J."/>
            <person name="Hornburger P."/>
            <person name="Mueller R.-W."/>
            <person name="Bruemmer F."/>
            <person name="Labrenz M."/>
            <person name="Spormann A.M."/>
            <person name="Op Den Camp H."/>
            <person name="Overmann J."/>
            <person name="Amann R."/>
            <person name="Jetten M.S.M."/>
            <person name="Mascher T."/>
            <person name="Medema M.H."/>
            <person name="Devos D.P."/>
            <person name="Kaster A.-K."/>
            <person name="Ovreas L."/>
            <person name="Rohde M."/>
            <person name="Galperin M.Y."/>
            <person name="Jogler C."/>
        </authorList>
    </citation>
    <scope>NUCLEOTIDE SEQUENCE [LARGE SCALE GENOMIC DNA]</scope>
    <source>
        <strain evidence="2 3">Q31b</strain>
    </source>
</reference>
<dbReference type="RefSeq" id="WP_146602286.1">
    <property type="nucleotide sequence ID" value="NZ_SJPY01000009.1"/>
</dbReference>
<evidence type="ECO:0000313" key="2">
    <source>
        <dbReference type="EMBL" id="TWU35774.1"/>
    </source>
</evidence>
<dbReference type="Proteomes" id="UP000315471">
    <property type="component" value="Unassembled WGS sequence"/>
</dbReference>